<comment type="similarity">
    <text evidence="1 5">Belongs to the glycosyl hydrolase 43 family.</text>
</comment>
<dbReference type="PANTHER" id="PTHR43817:SF1">
    <property type="entry name" value="HYDROLASE, FAMILY 43, PUTATIVE (AFU_ORTHOLOGUE AFUA_3G01660)-RELATED"/>
    <property type="match status" value="1"/>
</dbReference>
<name>A0ABS5ASQ3_9PSEU</name>
<dbReference type="Gene3D" id="2.115.10.20">
    <property type="entry name" value="Glycosyl hydrolase domain, family 43"/>
    <property type="match status" value="1"/>
</dbReference>
<evidence type="ECO:0000256" key="2">
    <source>
        <dbReference type="ARBA" id="ARBA00022729"/>
    </source>
</evidence>
<protein>
    <submittedName>
        <fullName evidence="7">GH43 family beta-xylosidase</fullName>
    </submittedName>
</protein>
<keyword evidence="8" id="KW-1185">Reference proteome</keyword>
<accession>A0ABS5ASQ3</accession>
<dbReference type="PANTHER" id="PTHR43817">
    <property type="entry name" value="GLYCOSYL HYDROLASE"/>
    <property type="match status" value="1"/>
</dbReference>
<proteinExistence type="inferred from homology"/>
<dbReference type="Proteomes" id="UP001519363">
    <property type="component" value="Unassembled WGS sequence"/>
</dbReference>
<gene>
    <name evidence="7" type="ORF">JOF53_008482</name>
</gene>
<dbReference type="Pfam" id="PF05270">
    <property type="entry name" value="AbfB"/>
    <property type="match status" value="1"/>
</dbReference>
<dbReference type="InterPro" id="IPR023296">
    <property type="entry name" value="Glyco_hydro_beta-prop_sf"/>
</dbReference>
<dbReference type="EMBL" id="JAGIOO010000001">
    <property type="protein sequence ID" value="MBP2479610.1"/>
    <property type="molecule type" value="Genomic_DNA"/>
</dbReference>
<evidence type="ECO:0000259" key="6">
    <source>
        <dbReference type="Pfam" id="PF05270"/>
    </source>
</evidence>
<dbReference type="CDD" id="cd23265">
    <property type="entry name" value="beta-trefoil_ABD_ABFB-like"/>
    <property type="match status" value="1"/>
</dbReference>
<organism evidence="7 8">
    <name type="scientific">Crossiella equi</name>
    <dbReference type="NCBI Taxonomy" id="130796"/>
    <lineage>
        <taxon>Bacteria</taxon>
        <taxon>Bacillati</taxon>
        <taxon>Actinomycetota</taxon>
        <taxon>Actinomycetes</taxon>
        <taxon>Pseudonocardiales</taxon>
        <taxon>Pseudonocardiaceae</taxon>
        <taxon>Crossiella</taxon>
    </lineage>
</organism>
<keyword evidence="4 5" id="KW-0326">Glycosidase</keyword>
<keyword evidence="2" id="KW-0732">Signal</keyword>
<dbReference type="InterPro" id="IPR006710">
    <property type="entry name" value="Glyco_hydro_43"/>
</dbReference>
<dbReference type="InterPro" id="IPR007934">
    <property type="entry name" value="AbfB_ABD"/>
</dbReference>
<evidence type="ECO:0000256" key="1">
    <source>
        <dbReference type="ARBA" id="ARBA00009865"/>
    </source>
</evidence>
<dbReference type="Gene3D" id="2.80.10.50">
    <property type="match status" value="1"/>
</dbReference>
<dbReference type="CDD" id="cd18817">
    <property type="entry name" value="GH43f_LbAraf43-like"/>
    <property type="match status" value="1"/>
</dbReference>
<sequence length="481" mass="52641">MSPFDRRSLLRAGGVLAVAGALPVATGRPAEAATQGLPTRNPLVEQRADPFITPPIGGRYYLTGSVPEYDRIVLRGASTLDGLSTAPEHVLWRRPAGGALGGHIWAPELHRIDGKWYIYFAAGDAAEPFRIRTYVLESANPDPLAADWVLRGQVRTAWDTFTLDATTFTHRGRRYFLWAQGEPGIATNSNLYLAEMASALVLKSAPVRLAVPTLPWETQGFKVAEGPAVLLRNGRVFVTYSASATDARYCMGLLTADQGADLLDPRSWTKSPDPVFTSNTATSQYGPGHNSFTTVDGVDVLVYHARDYREISGDPLFDPNRHVRVQRLHWNADGTPSFGVPVGKGGPISRLFPLDAPELVVRHWEYRLRVDGEVRELADTQFRFVPGFTGSGTVALQSVNFPDRYVRQDGGGFRIDPFAGTEAYRRAASFVREPGLADRRAVSLRLSADTTAYLAHDSGRLVVAVPGSAHQARTRATFRVD</sequence>
<evidence type="ECO:0000313" key="7">
    <source>
        <dbReference type="EMBL" id="MBP2479610.1"/>
    </source>
</evidence>
<dbReference type="InterPro" id="IPR006311">
    <property type="entry name" value="TAT_signal"/>
</dbReference>
<dbReference type="SUPFAM" id="SSF110221">
    <property type="entry name" value="AbfB domain"/>
    <property type="match status" value="1"/>
</dbReference>
<evidence type="ECO:0000313" key="8">
    <source>
        <dbReference type="Proteomes" id="UP001519363"/>
    </source>
</evidence>
<dbReference type="PROSITE" id="PS51318">
    <property type="entry name" value="TAT"/>
    <property type="match status" value="1"/>
</dbReference>
<evidence type="ECO:0000256" key="3">
    <source>
        <dbReference type="ARBA" id="ARBA00022801"/>
    </source>
</evidence>
<dbReference type="InterPro" id="IPR036195">
    <property type="entry name" value="AbfB_ABD_sf"/>
</dbReference>
<dbReference type="Pfam" id="PF04616">
    <property type="entry name" value="Glyco_hydro_43"/>
    <property type="match status" value="1"/>
</dbReference>
<evidence type="ECO:0000256" key="5">
    <source>
        <dbReference type="RuleBase" id="RU361187"/>
    </source>
</evidence>
<keyword evidence="3 5" id="KW-0378">Hydrolase</keyword>
<evidence type="ECO:0000256" key="4">
    <source>
        <dbReference type="ARBA" id="ARBA00023295"/>
    </source>
</evidence>
<reference evidence="7 8" key="1">
    <citation type="submission" date="2021-03" db="EMBL/GenBank/DDBJ databases">
        <title>Sequencing the genomes of 1000 actinobacteria strains.</title>
        <authorList>
            <person name="Klenk H.-P."/>
        </authorList>
    </citation>
    <scope>NUCLEOTIDE SEQUENCE [LARGE SCALE GENOMIC DNA]</scope>
    <source>
        <strain evidence="7 8">DSM 44580</strain>
    </source>
</reference>
<dbReference type="SUPFAM" id="SSF75005">
    <property type="entry name" value="Arabinanase/levansucrase/invertase"/>
    <property type="match status" value="1"/>
</dbReference>
<comment type="caution">
    <text evidence="7">The sequence shown here is derived from an EMBL/GenBank/DDBJ whole genome shotgun (WGS) entry which is preliminary data.</text>
</comment>
<feature type="domain" description="Alpha-L-arabinofuranosidase B arabinose-binding" evidence="6">
    <location>
        <begin position="362"/>
        <end position="480"/>
    </location>
</feature>
<dbReference type="RefSeq" id="WP_086784139.1">
    <property type="nucleotide sequence ID" value="NZ_JAGIOO010000001.1"/>
</dbReference>